<dbReference type="Gene3D" id="1.10.10.60">
    <property type="entry name" value="Homeodomain-like"/>
    <property type="match status" value="1"/>
</dbReference>
<sequence>MKDKKNLFDSYSKKPLKDEVRKAMKRYFNQLDQKNTPIDVYNLVLREIEPPLLNSVMKFCSNNQSKAAKILGINRTTLRTKLKKYNITQ</sequence>
<dbReference type="AlphaFoldDB" id="A0A520N2Q5"/>
<dbReference type="SUPFAM" id="SSF46689">
    <property type="entry name" value="Homeodomain-like"/>
    <property type="match status" value="1"/>
</dbReference>
<dbReference type="PRINTS" id="PR01591">
    <property type="entry name" value="DNABINDNGFIS"/>
</dbReference>
<gene>
    <name evidence="5" type="primary">fis</name>
    <name evidence="5" type="ORF">EVA97_03795</name>
</gene>
<dbReference type="PANTHER" id="PTHR47918">
    <property type="entry name" value="DNA-BINDING PROTEIN FIS"/>
    <property type="match status" value="1"/>
</dbReference>
<dbReference type="NCBIfam" id="NF001659">
    <property type="entry name" value="PRK00430.1"/>
    <property type="match status" value="1"/>
</dbReference>
<evidence type="ECO:0000256" key="2">
    <source>
        <dbReference type="ARBA" id="ARBA00023125"/>
    </source>
</evidence>
<dbReference type="InterPro" id="IPR002197">
    <property type="entry name" value="HTH_Fis"/>
</dbReference>
<protein>
    <recommendedName>
        <fullName evidence="3">Putative Fis-like DNA-binding protein</fullName>
    </recommendedName>
</protein>
<feature type="domain" description="DNA binding HTH" evidence="4">
    <location>
        <begin position="45"/>
        <end position="85"/>
    </location>
</feature>
<keyword evidence="2 5" id="KW-0238">DNA-binding</keyword>
<accession>A0A520N2Q5</accession>
<evidence type="ECO:0000313" key="6">
    <source>
        <dbReference type="Proteomes" id="UP000315283"/>
    </source>
</evidence>
<evidence type="ECO:0000256" key="1">
    <source>
        <dbReference type="ARBA" id="ARBA00008559"/>
    </source>
</evidence>
<dbReference type="PANTHER" id="PTHR47918:SF1">
    <property type="entry name" value="DNA-BINDING PROTEIN FIS"/>
    <property type="match status" value="1"/>
</dbReference>
<dbReference type="GO" id="GO:0006355">
    <property type="term" value="P:regulation of DNA-templated transcription"/>
    <property type="evidence" value="ECO:0007669"/>
    <property type="project" value="InterPro"/>
</dbReference>
<comment type="similarity">
    <text evidence="1">Belongs to the transcriptional regulatory Fis family.</text>
</comment>
<proteinExistence type="inferred from homology"/>
<dbReference type="GO" id="GO:0043565">
    <property type="term" value="F:sequence-specific DNA binding"/>
    <property type="evidence" value="ECO:0007669"/>
    <property type="project" value="InterPro"/>
</dbReference>
<dbReference type="Proteomes" id="UP000315283">
    <property type="component" value="Unassembled WGS sequence"/>
</dbReference>
<dbReference type="PRINTS" id="PR01590">
    <property type="entry name" value="HTHFIS"/>
</dbReference>
<reference evidence="5 6" key="1">
    <citation type="submission" date="2019-02" db="EMBL/GenBank/DDBJ databases">
        <title>Prokaryotic population dynamics and viral predation in marine succession experiment using metagenomics: the confinement effect.</title>
        <authorList>
            <person name="Haro-Moreno J.M."/>
            <person name="Rodriguez-Valera F."/>
            <person name="Lopez-Perez M."/>
        </authorList>
    </citation>
    <scope>NUCLEOTIDE SEQUENCE [LARGE SCALE GENOMIC DNA]</scope>
    <source>
        <strain evidence="5">MED-G164</strain>
    </source>
</reference>
<dbReference type="PIRSF" id="PIRSF002097">
    <property type="entry name" value="DNA-binding_Fis"/>
    <property type="match status" value="1"/>
</dbReference>
<evidence type="ECO:0000313" key="5">
    <source>
        <dbReference type="EMBL" id="RZO27762.1"/>
    </source>
</evidence>
<name>A0A520N2Q5_9GAMM</name>
<organism evidence="5 6">
    <name type="scientific">SAR86 cluster bacterium</name>
    <dbReference type="NCBI Taxonomy" id="2030880"/>
    <lineage>
        <taxon>Bacteria</taxon>
        <taxon>Pseudomonadati</taxon>
        <taxon>Pseudomonadota</taxon>
        <taxon>Gammaproteobacteria</taxon>
        <taxon>SAR86 cluster</taxon>
    </lineage>
</organism>
<dbReference type="EMBL" id="SHBJ01000029">
    <property type="protein sequence ID" value="RZO27762.1"/>
    <property type="molecule type" value="Genomic_DNA"/>
</dbReference>
<evidence type="ECO:0000256" key="3">
    <source>
        <dbReference type="ARBA" id="ARBA00029540"/>
    </source>
</evidence>
<dbReference type="InterPro" id="IPR005412">
    <property type="entry name" value="Fis_DNA-bd"/>
</dbReference>
<dbReference type="InterPro" id="IPR050207">
    <property type="entry name" value="Trans_regulatory_Fis"/>
</dbReference>
<evidence type="ECO:0000259" key="4">
    <source>
        <dbReference type="Pfam" id="PF02954"/>
    </source>
</evidence>
<comment type="caution">
    <text evidence="5">The sequence shown here is derived from an EMBL/GenBank/DDBJ whole genome shotgun (WGS) entry which is preliminary data.</text>
</comment>
<dbReference type="Pfam" id="PF02954">
    <property type="entry name" value="HTH_8"/>
    <property type="match status" value="1"/>
</dbReference>
<dbReference type="InterPro" id="IPR009057">
    <property type="entry name" value="Homeodomain-like_sf"/>
</dbReference>